<accession>A0A2D3V737</accession>
<evidence type="ECO:0000256" key="6">
    <source>
        <dbReference type="SAM" id="MobiDB-lite"/>
    </source>
</evidence>
<dbReference type="InterPro" id="IPR045170">
    <property type="entry name" value="MTOX"/>
</dbReference>
<evidence type="ECO:0000256" key="5">
    <source>
        <dbReference type="ARBA" id="ARBA00023002"/>
    </source>
</evidence>
<feature type="transmembrane region" description="Helical" evidence="7">
    <location>
        <begin position="10"/>
        <end position="27"/>
    </location>
</feature>
<proteinExistence type="inferred from homology"/>
<name>A0A2D3V737_9PEZI</name>
<gene>
    <name evidence="9" type="ORF">RCC_09517</name>
</gene>
<evidence type="ECO:0000313" key="9">
    <source>
        <dbReference type="EMBL" id="CZT23803.1"/>
    </source>
</evidence>
<dbReference type="GO" id="GO:0050660">
    <property type="term" value="F:flavin adenine dinucleotide binding"/>
    <property type="evidence" value="ECO:0007669"/>
    <property type="project" value="InterPro"/>
</dbReference>
<evidence type="ECO:0000256" key="2">
    <source>
        <dbReference type="ARBA" id="ARBA00010989"/>
    </source>
</evidence>
<feature type="compositionally biased region" description="Polar residues" evidence="6">
    <location>
        <begin position="460"/>
        <end position="471"/>
    </location>
</feature>
<dbReference type="AlphaFoldDB" id="A0A2D3V737"/>
<feature type="domain" description="FAD dependent oxidoreductase" evidence="8">
    <location>
        <begin position="9"/>
        <end position="426"/>
    </location>
</feature>
<dbReference type="SUPFAM" id="SSF54373">
    <property type="entry name" value="FAD-linked reductases, C-terminal domain"/>
    <property type="match status" value="1"/>
</dbReference>
<dbReference type="RefSeq" id="XP_023630527.1">
    <property type="nucleotide sequence ID" value="XM_023774759.1"/>
</dbReference>
<dbReference type="GO" id="GO:0008115">
    <property type="term" value="F:sarcosine oxidase activity"/>
    <property type="evidence" value="ECO:0007669"/>
    <property type="project" value="TreeGrafter"/>
</dbReference>
<dbReference type="Gene3D" id="3.50.50.60">
    <property type="entry name" value="FAD/NAD(P)-binding domain"/>
    <property type="match status" value="1"/>
</dbReference>
<sequence length="483" mass="54128">MEPLKHDSKIIIVGAGVFGLSTTLYLLKRGYTNIHIFDRQPFHQNHYAESLGAHGASCDINKIVRASYGGRQLYQDLAFKAMPEWKQWNEELAATPPSELPAALSPNVKLWHNCGFLRLSSDGLDEEEQTTQSHFPADIKHTQYRFSDPSRREDARKAGIPASKIDPFGHLKRQLPTDGVLDMTAGFVLASQACTWALHLCMKSGHVETHFGSNNALLSLMKDGNRVNGIVTVEQEAHSADLVFIACGGWTPSILPSTDQLLETTAGSVLSIQLPEDRLDLWEKYSPENFPVWSWNTNNYKPNSNIGGIYGLPATPTGEIKIAFRGAKWTSYTHRTKSHHPLSYPNPDLHRIPAEAMRVLRAFCESNMPDLLSLDLSNIRLCWYTDSVDNSFLIDHVPNTPGLVVASGGSGHGFKFLPVLGEHTVDVIEKRETPYTRLFKWRPMPQGKRNGLEEGPQGWRNLSKQKLTGNEQWRRRDQATAKL</sequence>
<protein>
    <submittedName>
        <fullName evidence="9">Related to FAD-dependent oxidoreductase</fullName>
    </submittedName>
</protein>
<evidence type="ECO:0000313" key="10">
    <source>
        <dbReference type="Proteomes" id="UP000225277"/>
    </source>
</evidence>
<evidence type="ECO:0000256" key="3">
    <source>
        <dbReference type="ARBA" id="ARBA00022630"/>
    </source>
</evidence>
<keyword evidence="7" id="KW-0812">Transmembrane</keyword>
<dbReference type="PANTHER" id="PTHR10961">
    <property type="entry name" value="PEROXISOMAL SARCOSINE OXIDASE"/>
    <property type="match status" value="1"/>
</dbReference>
<dbReference type="PANTHER" id="PTHR10961:SF15">
    <property type="entry name" value="FAD DEPENDENT OXIDOREDUCTASE DOMAIN-CONTAINING PROTEIN"/>
    <property type="match status" value="1"/>
</dbReference>
<dbReference type="InterPro" id="IPR006076">
    <property type="entry name" value="FAD-dep_OxRdtase"/>
</dbReference>
<evidence type="ECO:0000256" key="7">
    <source>
        <dbReference type="SAM" id="Phobius"/>
    </source>
</evidence>
<keyword evidence="7" id="KW-1133">Transmembrane helix</keyword>
<keyword evidence="3" id="KW-0285">Flavoprotein</keyword>
<dbReference type="Pfam" id="PF01266">
    <property type="entry name" value="DAO"/>
    <property type="match status" value="1"/>
</dbReference>
<evidence type="ECO:0000259" key="8">
    <source>
        <dbReference type="Pfam" id="PF01266"/>
    </source>
</evidence>
<keyword evidence="5" id="KW-0560">Oxidoreductase</keyword>
<comment type="cofactor">
    <cofactor evidence="1">
        <name>FAD</name>
        <dbReference type="ChEBI" id="CHEBI:57692"/>
    </cofactor>
</comment>
<dbReference type="InterPro" id="IPR036188">
    <property type="entry name" value="FAD/NAD-bd_sf"/>
</dbReference>
<organism evidence="9 10">
    <name type="scientific">Ramularia collo-cygni</name>
    <dbReference type="NCBI Taxonomy" id="112498"/>
    <lineage>
        <taxon>Eukaryota</taxon>
        <taxon>Fungi</taxon>
        <taxon>Dikarya</taxon>
        <taxon>Ascomycota</taxon>
        <taxon>Pezizomycotina</taxon>
        <taxon>Dothideomycetes</taxon>
        <taxon>Dothideomycetidae</taxon>
        <taxon>Mycosphaerellales</taxon>
        <taxon>Mycosphaerellaceae</taxon>
        <taxon>Ramularia</taxon>
    </lineage>
</organism>
<dbReference type="GeneID" id="35604586"/>
<comment type="similarity">
    <text evidence="2">Belongs to the MSOX/MTOX family.</text>
</comment>
<feature type="compositionally biased region" description="Basic and acidic residues" evidence="6">
    <location>
        <begin position="472"/>
        <end position="483"/>
    </location>
</feature>
<feature type="region of interest" description="Disordered" evidence="6">
    <location>
        <begin position="446"/>
        <end position="483"/>
    </location>
</feature>
<reference evidence="9 10" key="1">
    <citation type="submission" date="2016-03" db="EMBL/GenBank/DDBJ databases">
        <authorList>
            <person name="Ploux O."/>
        </authorList>
    </citation>
    <scope>NUCLEOTIDE SEQUENCE [LARGE SCALE GENOMIC DNA]</scope>
    <source>
        <strain evidence="9 10">URUG2</strain>
    </source>
</reference>
<evidence type="ECO:0000256" key="1">
    <source>
        <dbReference type="ARBA" id="ARBA00001974"/>
    </source>
</evidence>
<dbReference type="OrthoDB" id="2219495at2759"/>
<keyword evidence="4" id="KW-0274">FAD</keyword>
<dbReference type="Proteomes" id="UP000225277">
    <property type="component" value="Unassembled WGS sequence"/>
</dbReference>
<dbReference type="EMBL" id="FJUY01000018">
    <property type="protein sequence ID" value="CZT23803.1"/>
    <property type="molecule type" value="Genomic_DNA"/>
</dbReference>
<dbReference type="Gene3D" id="3.30.9.10">
    <property type="entry name" value="D-Amino Acid Oxidase, subunit A, domain 2"/>
    <property type="match status" value="1"/>
</dbReference>
<dbReference type="STRING" id="112498.A0A2D3V737"/>
<evidence type="ECO:0000256" key="4">
    <source>
        <dbReference type="ARBA" id="ARBA00022827"/>
    </source>
</evidence>
<keyword evidence="7" id="KW-0472">Membrane</keyword>
<keyword evidence="10" id="KW-1185">Reference proteome</keyword>
<dbReference type="SUPFAM" id="SSF51905">
    <property type="entry name" value="FAD/NAD(P)-binding domain"/>
    <property type="match status" value="1"/>
</dbReference>